<evidence type="ECO:0000313" key="1">
    <source>
        <dbReference type="EMBL" id="GAH95040.1"/>
    </source>
</evidence>
<dbReference type="AlphaFoldDB" id="X1KN42"/>
<accession>X1KN42</accession>
<dbReference type="EMBL" id="BARU01045621">
    <property type="protein sequence ID" value="GAH95040.1"/>
    <property type="molecule type" value="Genomic_DNA"/>
</dbReference>
<gene>
    <name evidence="1" type="ORF">S03H2_69148</name>
</gene>
<comment type="caution">
    <text evidence="1">The sequence shown here is derived from an EMBL/GenBank/DDBJ whole genome shotgun (WGS) entry which is preliminary data.</text>
</comment>
<sequence>MFTPGEINTYAKNEGLRPIADKEIYPVEKGVDETEYALVLKKSANKSVCLLR</sequence>
<protein>
    <submittedName>
        <fullName evidence="1">Uncharacterized protein</fullName>
    </submittedName>
</protein>
<organism evidence="1">
    <name type="scientific">marine sediment metagenome</name>
    <dbReference type="NCBI Taxonomy" id="412755"/>
    <lineage>
        <taxon>unclassified sequences</taxon>
        <taxon>metagenomes</taxon>
        <taxon>ecological metagenomes</taxon>
    </lineage>
</organism>
<reference evidence="1" key="1">
    <citation type="journal article" date="2014" name="Front. Microbiol.">
        <title>High frequency of phylogenetically diverse reductive dehalogenase-homologous genes in deep subseafloor sedimentary metagenomes.</title>
        <authorList>
            <person name="Kawai M."/>
            <person name="Futagami T."/>
            <person name="Toyoda A."/>
            <person name="Takaki Y."/>
            <person name="Nishi S."/>
            <person name="Hori S."/>
            <person name="Arai W."/>
            <person name="Tsubouchi T."/>
            <person name="Morono Y."/>
            <person name="Uchiyama I."/>
            <person name="Ito T."/>
            <person name="Fujiyama A."/>
            <person name="Inagaki F."/>
            <person name="Takami H."/>
        </authorList>
    </citation>
    <scope>NUCLEOTIDE SEQUENCE</scope>
    <source>
        <strain evidence="1">Expedition CK06-06</strain>
    </source>
</reference>
<proteinExistence type="predicted"/>
<name>X1KN42_9ZZZZ</name>